<keyword evidence="3" id="KW-1185">Reference proteome</keyword>
<dbReference type="PROSITE" id="PS50097">
    <property type="entry name" value="BTB"/>
    <property type="match status" value="1"/>
</dbReference>
<evidence type="ECO:0000313" key="2">
    <source>
        <dbReference type="EMBL" id="CZR51124.1"/>
    </source>
</evidence>
<dbReference type="Proteomes" id="UP000184330">
    <property type="component" value="Unassembled WGS sequence"/>
</dbReference>
<gene>
    <name evidence="2" type="ORF">PAC_00999</name>
</gene>
<dbReference type="InterPro" id="IPR000210">
    <property type="entry name" value="BTB/POZ_dom"/>
</dbReference>
<organism evidence="2 3">
    <name type="scientific">Phialocephala subalpina</name>
    <dbReference type="NCBI Taxonomy" id="576137"/>
    <lineage>
        <taxon>Eukaryota</taxon>
        <taxon>Fungi</taxon>
        <taxon>Dikarya</taxon>
        <taxon>Ascomycota</taxon>
        <taxon>Pezizomycotina</taxon>
        <taxon>Leotiomycetes</taxon>
        <taxon>Helotiales</taxon>
        <taxon>Mollisiaceae</taxon>
        <taxon>Phialocephala</taxon>
        <taxon>Phialocephala fortinii species complex</taxon>
    </lineage>
</organism>
<dbReference type="PANTHER" id="PTHR47843">
    <property type="entry name" value="BTB DOMAIN-CONTAINING PROTEIN-RELATED"/>
    <property type="match status" value="1"/>
</dbReference>
<dbReference type="STRING" id="576137.A0A1L7WEE1"/>
<protein>
    <recommendedName>
        <fullName evidence="1">BTB domain-containing protein</fullName>
    </recommendedName>
</protein>
<dbReference type="OrthoDB" id="194443at2759"/>
<accession>A0A1L7WEE1</accession>
<dbReference type="Pfam" id="PF00651">
    <property type="entry name" value="BTB"/>
    <property type="match status" value="1"/>
</dbReference>
<name>A0A1L7WEE1_9HELO</name>
<dbReference type="CDD" id="cd18186">
    <property type="entry name" value="BTB_POZ_ZBTB_KLHL-like"/>
    <property type="match status" value="1"/>
</dbReference>
<dbReference type="SUPFAM" id="SSF54695">
    <property type="entry name" value="POZ domain"/>
    <property type="match status" value="1"/>
</dbReference>
<dbReference type="EMBL" id="FJOG01000001">
    <property type="protein sequence ID" value="CZR51124.1"/>
    <property type="molecule type" value="Genomic_DNA"/>
</dbReference>
<dbReference type="Gene3D" id="3.30.710.10">
    <property type="entry name" value="Potassium Channel Kv1.1, Chain A"/>
    <property type="match status" value="1"/>
</dbReference>
<dbReference type="PANTHER" id="PTHR47843:SF2">
    <property type="entry name" value="BTB DOMAIN-CONTAINING PROTEIN"/>
    <property type="match status" value="1"/>
</dbReference>
<reference evidence="2 3" key="1">
    <citation type="submission" date="2016-03" db="EMBL/GenBank/DDBJ databases">
        <authorList>
            <person name="Ploux O."/>
        </authorList>
    </citation>
    <scope>NUCLEOTIDE SEQUENCE [LARGE SCALE GENOMIC DNA]</scope>
    <source>
        <strain evidence="2 3">UAMH 11012</strain>
    </source>
</reference>
<evidence type="ECO:0000259" key="1">
    <source>
        <dbReference type="PROSITE" id="PS50097"/>
    </source>
</evidence>
<proteinExistence type="predicted"/>
<evidence type="ECO:0000313" key="3">
    <source>
        <dbReference type="Proteomes" id="UP000184330"/>
    </source>
</evidence>
<dbReference type="AlphaFoldDB" id="A0A1L7WEE1"/>
<sequence length="250" mass="27942">MESSAESTLSPSWSDTPAKASIITRPLSGSTKHKQATLVNTSQLVTLFNGDSTEKFVVHKDFACHYSPVLRAAFNSNFLEGQTQEYQLQGTTEDAIRQVVNWFYTQKLDIRQLGPEGNIKKGQVDTDLKRKEDATLVELWVLADKLLVPKLQNAIVEEMQRIRLQIHHLPSGCYMVAYEKTQDGSPLRKFLVDGCAGSSVPQGLLKGLTNALPKDMLMDLFLAAKAAIVNSARKEMRPEQDMARYKVLED</sequence>
<feature type="domain" description="BTB" evidence="1">
    <location>
        <begin position="42"/>
        <end position="112"/>
    </location>
</feature>
<dbReference type="InterPro" id="IPR011333">
    <property type="entry name" value="SKP1/BTB/POZ_sf"/>
</dbReference>